<dbReference type="CDD" id="cd16393">
    <property type="entry name" value="SPO0J_N"/>
    <property type="match status" value="1"/>
</dbReference>
<dbReference type="SUPFAM" id="SSF110849">
    <property type="entry name" value="ParB/Sulfiredoxin"/>
    <property type="match status" value="1"/>
</dbReference>
<dbReference type="InterPro" id="IPR041468">
    <property type="entry name" value="HTH_ParB/Spo0J"/>
</dbReference>
<dbReference type="RefSeq" id="WP_013610416.1">
    <property type="nucleotide sequence ID" value="NZ_BAABYK010000001.1"/>
</dbReference>
<dbReference type="PANTHER" id="PTHR33375:SF1">
    <property type="entry name" value="CHROMOSOME-PARTITIONING PROTEIN PARB-RELATED"/>
    <property type="match status" value="1"/>
</dbReference>
<evidence type="ECO:0000313" key="5">
    <source>
        <dbReference type="EMBL" id="MCG4961407.1"/>
    </source>
</evidence>
<dbReference type="InterPro" id="IPR003115">
    <property type="entry name" value="ParB_N"/>
</dbReference>
<comment type="similarity">
    <text evidence="1">Belongs to the ParB family.</text>
</comment>
<dbReference type="Pfam" id="PF17762">
    <property type="entry name" value="HTH_ParB"/>
    <property type="match status" value="1"/>
</dbReference>
<dbReference type="NCBIfam" id="TIGR00180">
    <property type="entry name" value="parB_part"/>
    <property type="match status" value="1"/>
</dbReference>
<evidence type="ECO:0000313" key="7">
    <source>
        <dbReference type="EMBL" id="RGU58586.1"/>
    </source>
</evidence>
<sequence>MAKKNVLGRGLGALIADAAEEPVTREIVVSAIQELNLADIRPNPFQPRTEFDEEALSELAASIKAIGIVQPITVRAVEEGKYEIIAGERRFRASKLAGLSTIPAYIRKTEDDSLLELALIENIQREDLNAIEVAISYQRLIDECNLTQDGLSERVGKKRATIANYLRLLKLPAQIQLAVRDKKISMGHARAILGVEDPDTQLMIFEQILEYDFSVRKVEEIVRELVHPQVEEPAEAPVVEDKPKKSNEIGDYIELQKHLSRRFDTKVELKRNESGKGKIIIGFKSDAELEKIIELLDKIE</sequence>
<organism evidence="7 9">
    <name type="scientific">Odoribacter splanchnicus</name>
    <dbReference type="NCBI Taxonomy" id="28118"/>
    <lineage>
        <taxon>Bacteria</taxon>
        <taxon>Pseudomonadati</taxon>
        <taxon>Bacteroidota</taxon>
        <taxon>Bacteroidia</taxon>
        <taxon>Bacteroidales</taxon>
        <taxon>Odoribacteraceae</taxon>
        <taxon>Odoribacter</taxon>
    </lineage>
</organism>
<gene>
    <name evidence="7" type="ORF">DWW57_02425</name>
    <name evidence="8" type="ORF">DXA53_16225</name>
    <name evidence="5" type="ORF">L0P03_16365</name>
    <name evidence="6" type="ORF">PN645_08175</name>
</gene>
<evidence type="ECO:0000313" key="8">
    <source>
        <dbReference type="EMBL" id="RGY04264.1"/>
    </source>
</evidence>
<dbReference type="Pfam" id="PF23552">
    <property type="entry name" value="ParB_C"/>
    <property type="match status" value="1"/>
</dbReference>
<dbReference type="AlphaFoldDB" id="A0A1Y3YVW3"/>
<reference evidence="9 10" key="1">
    <citation type="submission" date="2018-08" db="EMBL/GenBank/DDBJ databases">
        <title>A genome reference for cultivated species of the human gut microbiota.</title>
        <authorList>
            <person name="Zou Y."/>
            <person name="Xue W."/>
            <person name="Luo G."/>
        </authorList>
    </citation>
    <scope>NUCLEOTIDE SEQUENCE [LARGE SCALE GENOMIC DNA]</scope>
    <source>
        <strain evidence="7 9">AF16-14</strain>
        <strain evidence="8 10">OF03-11</strain>
    </source>
</reference>
<dbReference type="Proteomes" id="UP000284434">
    <property type="component" value="Unassembled WGS sequence"/>
</dbReference>
<dbReference type="Proteomes" id="UP001212263">
    <property type="component" value="Unassembled WGS sequence"/>
</dbReference>
<dbReference type="InterPro" id="IPR050336">
    <property type="entry name" value="Chromosome_partition/occlusion"/>
</dbReference>
<keyword evidence="2" id="KW-0159">Chromosome partition</keyword>
<evidence type="ECO:0000313" key="9">
    <source>
        <dbReference type="Proteomes" id="UP000284243"/>
    </source>
</evidence>
<accession>A0A1Y3YVW3</accession>
<dbReference type="OMA" id="DFNCTHD"/>
<feature type="domain" description="ParB-like N-terminal" evidence="4">
    <location>
        <begin position="33"/>
        <end position="123"/>
    </location>
</feature>
<dbReference type="Pfam" id="PF02195">
    <property type="entry name" value="ParB_N"/>
    <property type="match status" value="1"/>
</dbReference>
<dbReference type="InterPro" id="IPR036086">
    <property type="entry name" value="ParB/Sulfiredoxin_sf"/>
</dbReference>
<dbReference type="Proteomes" id="UP001199750">
    <property type="component" value="Unassembled WGS sequence"/>
</dbReference>
<protein>
    <submittedName>
        <fullName evidence="7">ParB/RepB/Spo0J family partition protein</fullName>
    </submittedName>
</protein>
<dbReference type="GO" id="GO:0005694">
    <property type="term" value="C:chromosome"/>
    <property type="evidence" value="ECO:0007669"/>
    <property type="project" value="TreeGrafter"/>
</dbReference>
<dbReference type="FunFam" id="1.10.10.2830:FF:000001">
    <property type="entry name" value="Chromosome partitioning protein ParB"/>
    <property type="match status" value="1"/>
</dbReference>
<dbReference type="EMBL" id="QRYC01000002">
    <property type="protein sequence ID" value="RGU58586.1"/>
    <property type="molecule type" value="Genomic_DNA"/>
</dbReference>
<dbReference type="SUPFAM" id="SSF109709">
    <property type="entry name" value="KorB DNA-binding domain-like"/>
    <property type="match status" value="1"/>
</dbReference>
<evidence type="ECO:0000313" key="6">
    <source>
        <dbReference type="EMBL" id="MDB9222981.1"/>
    </source>
</evidence>
<name>A0A1Y3YVW3_9BACT</name>
<dbReference type="Gene3D" id="3.90.1530.30">
    <property type="match status" value="1"/>
</dbReference>
<reference evidence="6" key="3">
    <citation type="submission" date="2023-01" db="EMBL/GenBank/DDBJ databases">
        <title>Human gut microbiome strain richness.</title>
        <authorList>
            <person name="Chen-Liaw A."/>
        </authorList>
    </citation>
    <scope>NUCLEOTIDE SEQUENCE</scope>
    <source>
        <strain evidence="6">RTP21484st1_B7_RTP21484_190118</strain>
    </source>
</reference>
<dbReference type="InterPro" id="IPR057240">
    <property type="entry name" value="ParB_dimer_C"/>
</dbReference>
<keyword evidence="3" id="KW-0238">DNA-binding</keyword>
<reference evidence="5" key="2">
    <citation type="submission" date="2022-01" db="EMBL/GenBank/DDBJ databases">
        <title>Collection of gut derived symbiotic bacterial strains cultured from healthy donors.</title>
        <authorList>
            <person name="Lin H."/>
            <person name="Kohout C."/>
            <person name="Waligurski E."/>
            <person name="Pamer E.G."/>
        </authorList>
    </citation>
    <scope>NUCLEOTIDE SEQUENCE</scope>
    <source>
        <strain evidence="5">DFI.1.149</strain>
    </source>
</reference>
<dbReference type="PANTHER" id="PTHR33375">
    <property type="entry name" value="CHROMOSOME-PARTITIONING PROTEIN PARB-RELATED"/>
    <property type="match status" value="1"/>
</dbReference>
<dbReference type="GO" id="GO:0045881">
    <property type="term" value="P:positive regulation of sporulation resulting in formation of a cellular spore"/>
    <property type="evidence" value="ECO:0007669"/>
    <property type="project" value="TreeGrafter"/>
</dbReference>
<dbReference type="InterPro" id="IPR004437">
    <property type="entry name" value="ParB/RepB/Spo0J"/>
</dbReference>
<dbReference type="GO" id="GO:0003677">
    <property type="term" value="F:DNA binding"/>
    <property type="evidence" value="ECO:0007669"/>
    <property type="project" value="UniProtKB-KW"/>
</dbReference>
<evidence type="ECO:0000256" key="2">
    <source>
        <dbReference type="ARBA" id="ARBA00022829"/>
    </source>
</evidence>
<comment type="caution">
    <text evidence="7">The sequence shown here is derived from an EMBL/GenBank/DDBJ whole genome shotgun (WGS) entry which is preliminary data.</text>
</comment>
<evidence type="ECO:0000313" key="10">
    <source>
        <dbReference type="Proteomes" id="UP000284434"/>
    </source>
</evidence>
<dbReference type="EMBL" id="JAQMRD010000008">
    <property type="protein sequence ID" value="MDB9222981.1"/>
    <property type="molecule type" value="Genomic_DNA"/>
</dbReference>
<dbReference type="FunFam" id="3.90.1530.30:FF:000001">
    <property type="entry name" value="Chromosome partitioning protein ParB"/>
    <property type="match status" value="1"/>
</dbReference>
<dbReference type="GO" id="GO:0007059">
    <property type="term" value="P:chromosome segregation"/>
    <property type="evidence" value="ECO:0007669"/>
    <property type="project" value="UniProtKB-KW"/>
</dbReference>
<dbReference type="GeneID" id="61273317"/>
<evidence type="ECO:0000259" key="4">
    <source>
        <dbReference type="SMART" id="SM00470"/>
    </source>
</evidence>
<proteinExistence type="inferred from homology"/>
<dbReference type="EMBL" id="JAKNDN010000035">
    <property type="protein sequence ID" value="MCG4961407.1"/>
    <property type="molecule type" value="Genomic_DNA"/>
</dbReference>
<dbReference type="EMBL" id="QSCO01000026">
    <property type="protein sequence ID" value="RGY04264.1"/>
    <property type="molecule type" value="Genomic_DNA"/>
</dbReference>
<dbReference type="Gene3D" id="1.10.10.2830">
    <property type="match status" value="1"/>
</dbReference>
<dbReference type="SMART" id="SM00470">
    <property type="entry name" value="ParB"/>
    <property type="match status" value="1"/>
</dbReference>
<evidence type="ECO:0000256" key="1">
    <source>
        <dbReference type="ARBA" id="ARBA00006295"/>
    </source>
</evidence>
<dbReference type="Proteomes" id="UP000284243">
    <property type="component" value="Unassembled WGS sequence"/>
</dbReference>
<evidence type="ECO:0000256" key="3">
    <source>
        <dbReference type="ARBA" id="ARBA00023125"/>
    </source>
</evidence>